<protein>
    <recommendedName>
        <fullName evidence="4">DUF5683 domain-containing protein</fullName>
    </recommendedName>
</protein>
<organism evidence="2 3">
    <name type="scientific">Leptospira sarikeiensis</name>
    <dbReference type="NCBI Taxonomy" id="2484943"/>
    <lineage>
        <taxon>Bacteria</taxon>
        <taxon>Pseudomonadati</taxon>
        <taxon>Spirochaetota</taxon>
        <taxon>Spirochaetia</taxon>
        <taxon>Leptospirales</taxon>
        <taxon>Leptospiraceae</taxon>
        <taxon>Leptospira</taxon>
    </lineage>
</organism>
<evidence type="ECO:0008006" key="4">
    <source>
        <dbReference type="Google" id="ProtNLM"/>
    </source>
</evidence>
<keyword evidence="3" id="KW-1185">Reference proteome</keyword>
<dbReference type="EMBL" id="RQGF01000008">
    <property type="protein sequence ID" value="TGL64245.1"/>
    <property type="molecule type" value="Genomic_DNA"/>
</dbReference>
<dbReference type="AlphaFoldDB" id="A0A4R9KE53"/>
<name>A0A4R9KE53_9LEPT</name>
<proteinExistence type="predicted"/>
<dbReference type="OrthoDB" id="340606at2"/>
<reference evidence="2" key="1">
    <citation type="journal article" date="2019" name="PLoS Negl. Trop. Dis.">
        <title>Revisiting the worldwide diversity of Leptospira species in the environment.</title>
        <authorList>
            <person name="Vincent A.T."/>
            <person name="Schiettekatte O."/>
            <person name="Bourhy P."/>
            <person name="Veyrier F.J."/>
            <person name="Picardeau M."/>
        </authorList>
    </citation>
    <scope>NUCLEOTIDE SEQUENCE [LARGE SCALE GENOMIC DNA]</scope>
    <source>
        <strain evidence="2">201702455</strain>
    </source>
</reference>
<comment type="caution">
    <text evidence="2">The sequence shown here is derived from an EMBL/GenBank/DDBJ whole genome shotgun (WGS) entry which is preliminary data.</text>
</comment>
<sequence length="197" mass="22589">MKKFLILLIFCFPFSILFAAPENEAVPSSERSRWDIIWRSAVVPGWGLIHAGETRKGIFAFSTFAIFVALEIQGHKDLEHRNEKYEQSQDILNVYLLQFHSNPDPVTLVTLQAQKEIQHLEYENAAYKSNVKLGLLVLKYLVQLGFANYYGLKWEKGELGNGFRLDVDKDYASLPYQGANSSFASSQRYSLSYSFLF</sequence>
<evidence type="ECO:0000313" key="2">
    <source>
        <dbReference type="EMBL" id="TGL64245.1"/>
    </source>
</evidence>
<evidence type="ECO:0000256" key="1">
    <source>
        <dbReference type="SAM" id="SignalP"/>
    </source>
</evidence>
<dbReference type="Proteomes" id="UP000297762">
    <property type="component" value="Unassembled WGS sequence"/>
</dbReference>
<dbReference type="RefSeq" id="WP_135647953.1">
    <property type="nucleotide sequence ID" value="NZ_RQGF01000008.1"/>
</dbReference>
<keyword evidence="1" id="KW-0732">Signal</keyword>
<evidence type="ECO:0000313" key="3">
    <source>
        <dbReference type="Proteomes" id="UP000297762"/>
    </source>
</evidence>
<gene>
    <name evidence="2" type="ORF">EHQ64_02625</name>
</gene>
<feature type="signal peptide" evidence="1">
    <location>
        <begin position="1"/>
        <end position="19"/>
    </location>
</feature>
<feature type="chain" id="PRO_5020914985" description="DUF5683 domain-containing protein" evidence="1">
    <location>
        <begin position="20"/>
        <end position="197"/>
    </location>
</feature>
<accession>A0A4R9KE53</accession>